<feature type="transmembrane region" description="Helical" evidence="1">
    <location>
        <begin position="70"/>
        <end position="92"/>
    </location>
</feature>
<reference evidence="2" key="1">
    <citation type="submission" date="2023-07" db="EMBL/GenBank/DDBJ databases">
        <authorList>
            <person name="Stuckert A."/>
        </authorList>
    </citation>
    <scope>NUCLEOTIDE SEQUENCE</scope>
</reference>
<protein>
    <submittedName>
        <fullName evidence="2">Uncharacterized protein</fullName>
    </submittedName>
</protein>
<evidence type="ECO:0000313" key="2">
    <source>
        <dbReference type="EMBL" id="CAJ0938477.1"/>
    </source>
</evidence>
<keyword evidence="1" id="KW-1133">Transmembrane helix</keyword>
<proteinExistence type="predicted"/>
<name>A0ABN9LBX4_9NEOB</name>
<keyword evidence="1" id="KW-0812">Transmembrane</keyword>
<comment type="caution">
    <text evidence="2">The sequence shown here is derived from an EMBL/GenBank/DDBJ whole genome shotgun (WGS) entry which is preliminary data.</text>
</comment>
<dbReference type="Proteomes" id="UP001176940">
    <property type="component" value="Unassembled WGS sequence"/>
</dbReference>
<gene>
    <name evidence="2" type="ORF">RIMI_LOCUS7547638</name>
</gene>
<dbReference type="EMBL" id="CAUEEQ010014375">
    <property type="protein sequence ID" value="CAJ0938477.1"/>
    <property type="molecule type" value="Genomic_DNA"/>
</dbReference>
<organism evidence="2 3">
    <name type="scientific">Ranitomeya imitator</name>
    <name type="common">mimic poison frog</name>
    <dbReference type="NCBI Taxonomy" id="111125"/>
    <lineage>
        <taxon>Eukaryota</taxon>
        <taxon>Metazoa</taxon>
        <taxon>Chordata</taxon>
        <taxon>Craniata</taxon>
        <taxon>Vertebrata</taxon>
        <taxon>Euteleostomi</taxon>
        <taxon>Amphibia</taxon>
        <taxon>Batrachia</taxon>
        <taxon>Anura</taxon>
        <taxon>Neobatrachia</taxon>
        <taxon>Hyloidea</taxon>
        <taxon>Dendrobatidae</taxon>
        <taxon>Dendrobatinae</taxon>
        <taxon>Ranitomeya</taxon>
    </lineage>
</organism>
<keyword evidence="1" id="KW-0472">Membrane</keyword>
<evidence type="ECO:0000313" key="3">
    <source>
        <dbReference type="Proteomes" id="UP001176940"/>
    </source>
</evidence>
<feature type="transmembrane region" description="Helical" evidence="1">
    <location>
        <begin position="98"/>
        <end position="122"/>
    </location>
</feature>
<accession>A0ABN9LBX4</accession>
<keyword evidence="3" id="KW-1185">Reference proteome</keyword>
<evidence type="ECO:0000256" key="1">
    <source>
        <dbReference type="SAM" id="Phobius"/>
    </source>
</evidence>
<sequence>MAALSSACGSSLLHLQTELCCGCHASAITRPGLGMATALKDGFEKFLSHKNVCTDLLEKIEAKTGVNRRYIALAVIAIFAVYLVFGYGASLLCNLIGFAYPAYISMVTRVNIGLLSAALRLVTRCLPWLPVKTSLDRKLLHSEMGIPA</sequence>